<keyword evidence="5" id="KW-0190">Covalent protein-DNA linkage</keyword>
<reference evidence="9 10" key="2">
    <citation type="submission" date="2019-09" db="EMBL/GenBank/DDBJ databases">
        <title>Complete Genome Sequence and Methylome Analysis of free living Spirochaetas.</title>
        <authorList>
            <person name="Leshcheva N."/>
            <person name="Mikheeva N."/>
        </authorList>
    </citation>
    <scope>NUCLEOTIDE SEQUENCE [LARGE SCALE GENOMIC DNA]</scope>
    <source>
        <strain evidence="9 10">P</strain>
    </source>
</reference>
<dbReference type="EC" id="3.4.-.-" evidence="8"/>
<proteinExistence type="inferred from homology"/>
<dbReference type="InterPro" id="IPR036590">
    <property type="entry name" value="SRAP-like"/>
</dbReference>
<reference evidence="9 10" key="1">
    <citation type="submission" date="2019-02" db="EMBL/GenBank/DDBJ databases">
        <authorList>
            <person name="Fomenkov A."/>
            <person name="Dubinina G."/>
            <person name="Grabovich M."/>
            <person name="Vincze T."/>
            <person name="Roberts R.J."/>
        </authorList>
    </citation>
    <scope>NUCLEOTIDE SEQUENCE [LARGE SCALE GENOMIC DNA]</scope>
    <source>
        <strain evidence="9 10">P</strain>
    </source>
</reference>
<evidence type="ECO:0000256" key="8">
    <source>
        <dbReference type="RuleBase" id="RU364100"/>
    </source>
</evidence>
<evidence type="ECO:0000256" key="6">
    <source>
        <dbReference type="ARBA" id="ARBA00023125"/>
    </source>
</evidence>
<organism evidence="9 10">
    <name type="scientific">Thiospirochaeta perfilievii</name>
    <dbReference type="NCBI Taxonomy" id="252967"/>
    <lineage>
        <taxon>Bacteria</taxon>
        <taxon>Pseudomonadati</taxon>
        <taxon>Spirochaetota</taxon>
        <taxon>Spirochaetia</taxon>
        <taxon>Spirochaetales</taxon>
        <taxon>Spirochaetaceae</taxon>
        <taxon>Thiospirochaeta</taxon>
    </lineage>
</organism>
<dbReference type="AlphaFoldDB" id="A0A5C1Q7B1"/>
<protein>
    <recommendedName>
        <fullName evidence="8">Abasic site processing protein</fullName>
        <ecNumber evidence="8">3.4.-.-</ecNumber>
    </recommendedName>
</protein>
<dbReference type="Proteomes" id="UP000323824">
    <property type="component" value="Chromosome"/>
</dbReference>
<keyword evidence="4 8" id="KW-0378">Hydrolase</keyword>
<evidence type="ECO:0000256" key="4">
    <source>
        <dbReference type="ARBA" id="ARBA00022801"/>
    </source>
</evidence>
<keyword evidence="10" id="KW-1185">Reference proteome</keyword>
<dbReference type="RefSeq" id="WP_149567220.1">
    <property type="nucleotide sequence ID" value="NZ_CP035807.1"/>
</dbReference>
<dbReference type="Pfam" id="PF02586">
    <property type="entry name" value="SRAP"/>
    <property type="match status" value="1"/>
</dbReference>
<evidence type="ECO:0000313" key="9">
    <source>
        <dbReference type="EMBL" id="QEN03963.1"/>
    </source>
</evidence>
<dbReference type="KEGG" id="sper:EW093_04360"/>
<keyword evidence="6" id="KW-0238">DNA-binding</keyword>
<accession>A0A5C1Q7B1</accession>
<evidence type="ECO:0000256" key="3">
    <source>
        <dbReference type="ARBA" id="ARBA00022763"/>
    </source>
</evidence>
<sequence length="227" mass="25921">MLFCTLISSVFKVKINRGINMCFNATIMTPLEVAQKEYNLRVSNDFKYVGYGEYKVAFTHPFLPIILENRVLSLGKWGLIPSWVRECKKSEEIVKYTLNARIETLREKPSFKGSVEHGRILIIFDGFYEWKDEGSSKTPFYISHNQGKPLLALGLLSPWGGVNTFSLITTDAQGIMAEVHNSKQRMPFFVDGSDIDIWLDSNIPYGEVIKKIKPKYDDLKAIEKSPN</sequence>
<dbReference type="GO" id="GO:0006508">
    <property type="term" value="P:proteolysis"/>
    <property type="evidence" value="ECO:0007669"/>
    <property type="project" value="UniProtKB-KW"/>
</dbReference>
<dbReference type="PANTHER" id="PTHR13604">
    <property type="entry name" value="DC12-RELATED"/>
    <property type="match status" value="1"/>
</dbReference>
<evidence type="ECO:0000256" key="2">
    <source>
        <dbReference type="ARBA" id="ARBA00022670"/>
    </source>
</evidence>
<evidence type="ECO:0000313" key="10">
    <source>
        <dbReference type="Proteomes" id="UP000323824"/>
    </source>
</evidence>
<keyword evidence="2 8" id="KW-0645">Protease</keyword>
<dbReference type="SUPFAM" id="SSF143081">
    <property type="entry name" value="BB1717-like"/>
    <property type="match status" value="1"/>
</dbReference>
<keyword evidence="3" id="KW-0227">DNA damage</keyword>
<dbReference type="GO" id="GO:0008233">
    <property type="term" value="F:peptidase activity"/>
    <property type="evidence" value="ECO:0007669"/>
    <property type="project" value="UniProtKB-KW"/>
</dbReference>
<dbReference type="OrthoDB" id="9782620at2"/>
<dbReference type="PANTHER" id="PTHR13604:SF0">
    <property type="entry name" value="ABASIC SITE PROCESSING PROTEIN HMCES"/>
    <property type="match status" value="1"/>
</dbReference>
<name>A0A5C1Q7B1_9SPIO</name>
<dbReference type="Gene3D" id="3.90.1680.10">
    <property type="entry name" value="SOS response associated peptidase-like"/>
    <property type="match status" value="1"/>
</dbReference>
<dbReference type="InterPro" id="IPR003738">
    <property type="entry name" value="SRAP"/>
</dbReference>
<evidence type="ECO:0000256" key="1">
    <source>
        <dbReference type="ARBA" id="ARBA00008136"/>
    </source>
</evidence>
<comment type="similarity">
    <text evidence="1 8">Belongs to the SOS response-associated peptidase family.</text>
</comment>
<gene>
    <name evidence="9" type="ORF">EW093_04360</name>
</gene>
<evidence type="ECO:0000256" key="7">
    <source>
        <dbReference type="ARBA" id="ARBA00023239"/>
    </source>
</evidence>
<dbReference type="GO" id="GO:0106300">
    <property type="term" value="P:protein-DNA covalent cross-linking repair"/>
    <property type="evidence" value="ECO:0007669"/>
    <property type="project" value="InterPro"/>
</dbReference>
<dbReference type="GO" id="GO:0016829">
    <property type="term" value="F:lyase activity"/>
    <property type="evidence" value="ECO:0007669"/>
    <property type="project" value="UniProtKB-KW"/>
</dbReference>
<dbReference type="EMBL" id="CP035807">
    <property type="protein sequence ID" value="QEN03963.1"/>
    <property type="molecule type" value="Genomic_DNA"/>
</dbReference>
<dbReference type="GO" id="GO:0003697">
    <property type="term" value="F:single-stranded DNA binding"/>
    <property type="evidence" value="ECO:0007669"/>
    <property type="project" value="InterPro"/>
</dbReference>
<keyword evidence="7" id="KW-0456">Lyase</keyword>
<evidence type="ECO:0000256" key="5">
    <source>
        <dbReference type="ARBA" id="ARBA00023124"/>
    </source>
</evidence>